<feature type="region of interest" description="Disordered" evidence="1">
    <location>
        <begin position="1"/>
        <end position="34"/>
    </location>
</feature>
<sequence>MGLRFRSIESRMATMPNTSTGHCKPPLIPSTLTE</sequence>
<organism evidence="2">
    <name type="scientific">Arundo donax</name>
    <name type="common">Giant reed</name>
    <name type="synonym">Donax arundinaceus</name>
    <dbReference type="NCBI Taxonomy" id="35708"/>
    <lineage>
        <taxon>Eukaryota</taxon>
        <taxon>Viridiplantae</taxon>
        <taxon>Streptophyta</taxon>
        <taxon>Embryophyta</taxon>
        <taxon>Tracheophyta</taxon>
        <taxon>Spermatophyta</taxon>
        <taxon>Magnoliopsida</taxon>
        <taxon>Liliopsida</taxon>
        <taxon>Poales</taxon>
        <taxon>Poaceae</taxon>
        <taxon>PACMAD clade</taxon>
        <taxon>Arundinoideae</taxon>
        <taxon>Arundineae</taxon>
        <taxon>Arundo</taxon>
    </lineage>
</organism>
<reference evidence="2" key="2">
    <citation type="journal article" date="2015" name="Data Brief">
        <title>Shoot transcriptome of the giant reed, Arundo donax.</title>
        <authorList>
            <person name="Barrero R.A."/>
            <person name="Guerrero F.D."/>
            <person name="Moolhuijzen P."/>
            <person name="Goolsby J.A."/>
            <person name="Tidwell J."/>
            <person name="Bellgard S.E."/>
            <person name="Bellgard M.I."/>
        </authorList>
    </citation>
    <scope>NUCLEOTIDE SEQUENCE</scope>
    <source>
        <tissue evidence="2">Shoot tissue taken approximately 20 cm above the soil surface</tissue>
    </source>
</reference>
<accession>A0A0A9AF54</accession>
<dbReference type="EMBL" id="GBRH01249367">
    <property type="protein sequence ID" value="JAD48528.1"/>
    <property type="molecule type" value="Transcribed_RNA"/>
</dbReference>
<dbReference type="AlphaFoldDB" id="A0A0A9AF54"/>
<reference evidence="2" key="1">
    <citation type="submission" date="2014-09" db="EMBL/GenBank/DDBJ databases">
        <authorList>
            <person name="Magalhaes I.L.F."/>
            <person name="Oliveira U."/>
            <person name="Santos F.R."/>
            <person name="Vidigal T.H.D.A."/>
            <person name="Brescovit A.D."/>
            <person name="Santos A.J."/>
        </authorList>
    </citation>
    <scope>NUCLEOTIDE SEQUENCE</scope>
    <source>
        <tissue evidence="2">Shoot tissue taken approximately 20 cm above the soil surface</tissue>
    </source>
</reference>
<evidence type="ECO:0000256" key="1">
    <source>
        <dbReference type="SAM" id="MobiDB-lite"/>
    </source>
</evidence>
<proteinExistence type="predicted"/>
<protein>
    <submittedName>
        <fullName evidence="2">Uncharacterized protein</fullName>
    </submittedName>
</protein>
<name>A0A0A9AF54_ARUDO</name>
<evidence type="ECO:0000313" key="2">
    <source>
        <dbReference type="EMBL" id="JAD48528.1"/>
    </source>
</evidence>